<keyword evidence="1" id="KW-0175">Coiled coil</keyword>
<keyword evidence="3" id="KW-1185">Reference proteome</keyword>
<dbReference type="RefSeq" id="XP_009497478.1">
    <property type="nucleotide sequence ID" value="XM_009499203.1"/>
</dbReference>
<feature type="coiled-coil region" evidence="1">
    <location>
        <begin position="86"/>
        <end position="155"/>
    </location>
</feature>
<protein>
    <submittedName>
        <fullName evidence="2">Uncharacterized protein</fullName>
    </submittedName>
</protein>
<evidence type="ECO:0000256" key="1">
    <source>
        <dbReference type="SAM" id="Coils"/>
    </source>
</evidence>
<gene>
    <name evidence="2" type="ORF">H696_05357</name>
</gene>
<dbReference type="EMBL" id="KB932210">
    <property type="protein sequence ID" value="KCV68104.1"/>
    <property type="molecule type" value="Genomic_DNA"/>
</dbReference>
<dbReference type="GeneID" id="20530082"/>
<dbReference type="AlphaFoldDB" id="A0A058Z1F5"/>
<evidence type="ECO:0000313" key="3">
    <source>
        <dbReference type="Proteomes" id="UP000030693"/>
    </source>
</evidence>
<proteinExistence type="predicted"/>
<accession>A0A058Z1F5</accession>
<reference evidence="2" key="1">
    <citation type="submission" date="2013-04" db="EMBL/GenBank/DDBJ databases">
        <title>The Genome Sequence of Fonticula alba ATCC 38817.</title>
        <authorList>
            <consortium name="The Broad Institute Genomics Platform"/>
            <person name="Russ C."/>
            <person name="Cuomo C."/>
            <person name="Burger G."/>
            <person name="Gray M.W."/>
            <person name="Holland P.W.H."/>
            <person name="King N."/>
            <person name="Lang F.B.F."/>
            <person name="Roger A.J."/>
            <person name="Ruiz-Trillo I."/>
            <person name="Brown M."/>
            <person name="Walker B."/>
            <person name="Young S."/>
            <person name="Zeng Q."/>
            <person name="Gargeya S."/>
            <person name="Fitzgerald M."/>
            <person name="Haas B."/>
            <person name="Abouelleil A."/>
            <person name="Allen A.W."/>
            <person name="Alvarado L."/>
            <person name="Arachchi H.M."/>
            <person name="Berlin A.M."/>
            <person name="Chapman S.B."/>
            <person name="Gainer-Dewar J."/>
            <person name="Goldberg J."/>
            <person name="Griggs A."/>
            <person name="Gujja S."/>
            <person name="Hansen M."/>
            <person name="Howarth C."/>
            <person name="Imamovic A."/>
            <person name="Ireland A."/>
            <person name="Larimer J."/>
            <person name="McCowan C."/>
            <person name="Murphy C."/>
            <person name="Pearson M."/>
            <person name="Poon T.W."/>
            <person name="Priest M."/>
            <person name="Roberts A."/>
            <person name="Saif S."/>
            <person name="Shea T."/>
            <person name="Sisk P."/>
            <person name="Sykes S."/>
            <person name="Wortman J."/>
            <person name="Nusbaum C."/>
            <person name="Birren B."/>
        </authorList>
    </citation>
    <scope>NUCLEOTIDE SEQUENCE [LARGE SCALE GENOMIC DNA]</scope>
    <source>
        <strain evidence="2">ATCC 38817</strain>
    </source>
</reference>
<name>A0A058Z1F5_FONAL</name>
<dbReference type="Proteomes" id="UP000030693">
    <property type="component" value="Unassembled WGS sequence"/>
</dbReference>
<evidence type="ECO:0000313" key="2">
    <source>
        <dbReference type="EMBL" id="KCV68104.1"/>
    </source>
</evidence>
<organism evidence="2">
    <name type="scientific">Fonticula alba</name>
    <name type="common">Slime mold</name>
    <dbReference type="NCBI Taxonomy" id="691883"/>
    <lineage>
        <taxon>Eukaryota</taxon>
        <taxon>Rotosphaerida</taxon>
        <taxon>Fonticulaceae</taxon>
        <taxon>Fonticula</taxon>
    </lineage>
</organism>
<sequence length="158" mass="17593">MSLPSAAPRPEAASPELQREFEQLAHAEPTLLDDIRAHPVSIEATASDLALVRDLMKRSKFEFVEVGAKRYFLEYLSEGMTADINVDILKLDVENDKMAVRQLKQERLQAASDLGLLFNELLAARSELSTELEDLAADLARLQSLEEEAARLEGLQAE</sequence>